<protein>
    <submittedName>
        <fullName evidence="7">Golgi associated kinase 1A</fullName>
    </submittedName>
</protein>
<dbReference type="OrthoDB" id="10011371at2759"/>
<organism evidence="7 8">
    <name type="scientific">Leptobrachium leishanense</name>
    <name type="common">Leishan spiny toad</name>
    <dbReference type="NCBI Taxonomy" id="445787"/>
    <lineage>
        <taxon>Eukaryota</taxon>
        <taxon>Metazoa</taxon>
        <taxon>Chordata</taxon>
        <taxon>Craniata</taxon>
        <taxon>Vertebrata</taxon>
        <taxon>Euteleostomi</taxon>
        <taxon>Amphibia</taxon>
        <taxon>Batrachia</taxon>
        <taxon>Anura</taxon>
        <taxon>Pelobatoidea</taxon>
        <taxon>Megophryidae</taxon>
        <taxon>Leptobrachium</taxon>
    </lineage>
</organism>
<dbReference type="GO" id="GO:0005794">
    <property type="term" value="C:Golgi apparatus"/>
    <property type="evidence" value="ECO:0007669"/>
    <property type="project" value="UniProtKB-SubCell"/>
</dbReference>
<reference evidence="7" key="1">
    <citation type="submission" date="2025-08" db="UniProtKB">
        <authorList>
            <consortium name="Ensembl"/>
        </authorList>
    </citation>
    <scope>IDENTIFICATION</scope>
</reference>
<evidence type="ECO:0000313" key="8">
    <source>
        <dbReference type="Proteomes" id="UP000694569"/>
    </source>
</evidence>
<keyword evidence="8" id="KW-1185">Reference proteome</keyword>
<dbReference type="PANTHER" id="PTHR15905">
    <property type="entry name" value="GOLGI-ASSOCIATED KINASE 1B-RELATED"/>
    <property type="match status" value="1"/>
</dbReference>
<reference evidence="7" key="2">
    <citation type="submission" date="2025-09" db="UniProtKB">
        <authorList>
            <consortium name="Ensembl"/>
        </authorList>
    </citation>
    <scope>IDENTIFICATION</scope>
</reference>
<keyword evidence="6" id="KW-1133">Transmembrane helix</keyword>
<keyword evidence="6" id="KW-0812">Transmembrane</keyword>
<dbReference type="PANTHER" id="PTHR15905:SF5">
    <property type="entry name" value="GOLGI-ASSOCIATED KINASE 1A"/>
    <property type="match status" value="1"/>
</dbReference>
<dbReference type="GeneTree" id="ENSGT00420000029769"/>
<evidence type="ECO:0000256" key="3">
    <source>
        <dbReference type="ARBA" id="ARBA00007691"/>
    </source>
</evidence>
<dbReference type="Pfam" id="PF15051">
    <property type="entry name" value="FAM198"/>
    <property type="match status" value="1"/>
</dbReference>
<evidence type="ECO:0000256" key="5">
    <source>
        <dbReference type="ARBA" id="ARBA00023136"/>
    </source>
</evidence>
<evidence type="ECO:0000313" key="7">
    <source>
        <dbReference type="Ensembl" id="ENSLLEP00000042820.1"/>
    </source>
</evidence>
<dbReference type="Ensembl" id="ENSLLET00000044529.1">
    <property type="protein sequence ID" value="ENSLLEP00000042820.1"/>
    <property type="gene ID" value="ENSLLEG00000027199.1"/>
</dbReference>
<evidence type="ECO:0000256" key="4">
    <source>
        <dbReference type="ARBA" id="ARBA00023034"/>
    </source>
</evidence>
<keyword evidence="5 6" id="KW-0472">Membrane</keyword>
<comment type="similarity">
    <text evidence="3">Belongs to the GASK family.</text>
</comment>
<keyword evidence="4" id="KW-0333">Golgi apparatus</keyword>
<evidence type="ECO:0000256" key="6">
    <source>
        <dbReference type="SAM" id="Phobius"/>
    </source>
</evidence>
<sequence>MSELPIKEEHRQWTEEDWKKVLWANNALRLWLRMRLKRSPALGFCILCVLSVALISSFPSIPAESNGKTDFLHLIQHRKASRHKRLWTNTRDSFHSLHQNTDHRSWDPSPQISSRGTQPFINASHNCKGKCNLGQLSQRYVWKDHQNKTKEKRALIKKHLHNVQKNTYVKPNNLIVVSQINKLRSVHTDTRVNVLAGNDPTSTVRRKSFFLKPEVLVKTSLSKANTKMQFVPKHKPALQQGFLHWEPEQHAVLSERLSVSPRDDGKEHLIHGNIAKERSQNQTLLIQGIKAKGNKSHLGLECLTSDHLESQGERTEGSINHEPTWFSSDDLQKMRFLSKAKIVAKTRIPAHGQVLKVVLCDNSLSNDCHTKIHCSQGACGLIKRPTDLYEVLAFHLDRILGLNRSLPAVARKFTSDLLPYKYTSGVPRPIIWWAPDIKHLNDANNDQNSHAVGWLDYQTMLKHRCGMEDNGTHITTPPCLGIKHTEWANLALFDFLLQVQDRLDRYCCGFNPDPTEPCVEELLNDKCQNQKELVLVHILVRQSNPSQLVYIDNAGRPDHAEDNLNFRLLQGIDGFPASVVQLLKSGCLKSRLVKSLQMDGVFWESQGGLQGVNKLAETITQRADVLLKYIEGHNLTLTSSH</sequence>
<dbReference type="AlphaFoldDB" id="A0A8C5QXW4"/>
<evidence type="ECO:0000256" key="2">
    <source>
        <dbReference type="ARBA" id="ARBA00004555"/>
    </source>
</evidence>
<proteinExistence type="inferred from homology"/>
<feature type="transmembrane region" description="Helical" evidence="6">
    <location>
        <begin position="41"/>
        <end position="61"/>
    </location>
</feature>
<comment type="subcellular location">
    <subcellularLocation>
        <location evidence="1">Endomembrane system</location>
    </subcellularLocation>
    <subcellularLocation>
        <location evidence="2">Golgi apparatus</location>
    </subcellularLocation>
</comment>
<dbReference type="Proteomes" id="UP000694569">
    <property type="component" value="Unplaced"/>
</dbReference>
<dbReference type="InterPro" id="IPR029207">
    <property type="entry name" value="FAM198"/>
</dbReference>
<gene>
    <name evidence="7" type="primary">GASK1A</name>
</gene>
<accession>A0A8C5QXW4</accession>
<evidence type="ECO:0000256" key="1">
    <source>
        <dbReference type="ARBA" id="ARBA00004308"/>
    </source>
</evidence>
<name>A0A8C5QXW4_9ANUR</name>